<comment type="similarity">
    <text evidence="1">Belongs to the LytR/CpsA/Psr (LCP) family.</text>
</comment>
<feature type="domain" description="LytR/CpsA/Psr regulator C-terminal" evidence="4">
    <location>
        <begin position="388"/>
        <end position="437"/>
    </location>
</feature>
<feature type="transmembrane region" description="Helical" evidence="2">
    <location>
        <begin position="40"/>
        <end position="61"/>
    </location>
</feature>
<dbReference type="Proteomes" id="UP000229335">
    <property type="component" value="Unassembled WGS sequence"/>
</dbReference>
<dbReference type="PANTHER" id="PTHR33392">
    <property type="entry name" value="POLYISOPRENYL-TEICHOIC ACID--PEPTIDOGLYCAN TEICHOIC ACID TRANSFERASE TAGU"/>
    <property type="match status" value="1"/>
</dbReference>
<name>A0A2M6WMT3_9BACT</name>
<evidence type="ECO:0000313" key="5">
    <source>
        <dbReference type="EMBL" id="PIT94110.1"/>
    </source>
</evidence>
<accession>A0A2M6WMT3</accession>
<keyword evidence="2" id="KW-0812">Transmembrane</keyword>
<proteinExistence type="inferred from homology"/>
<dbReference type="NCBIfam" id="TIGR00350">
    <property type="entry name" value="lytR_cpsA_psr"/>
    <property type="match status" value="1"/>
</dbReference>
<organism evidence="5 6">
    <name type="scientific">Candidatus Falkowbacteria bacterium CG10_big_fil_rev_8_21_14_0_10_43_11</name>
    <dbReference type="NCBI Taxonomy" id="1974568"/>
    <lineage>
        <taxon>Bacteria</taxon>
        <taxon>Candidatus Falkowiibacteriota</taxon>
    </lineage>
</organism>
<evidence type="ECO:0008006" key="7">
    <source>
        <dbReference type="Google" id="ProtNLM"/>
    </source>
</evidence>
<dbReference type="EMBL" id="PFAS01000007">
    <property type="protein sequence ID" value="PIT94110.1"/>
    <property type="molecule type" value="Genomic_DNA"/>
</dbReference>
<sequence length="501" mass="55788">MNDIDLLEIERENKTNAYLGDGENRRHSSKKSATKQLLKILVYLTGISLVVLFAFTSRVLMSEDNSIGSVFSLFSQIKHLAQTSDNLLKGEESGRINVLLLGMAGKNHDGAYLTDTIMLASVASATGELALISIPRDLVIPMEGYGFRKVNNVNAFAESKELGSGGLAVSQALSRVLDMPIDYYLRADFEGFVKIIDELGGIEVEVANALDDRRYPVEGKEEDPNYDSRFEYLRIEAGKQKMDGELALKFVRSRHAGGVEGTDFARNRRQQLVLEAVKNKTLNLRILFKPRLINNILETLREHIATNFQVWEMVKLWGIIKDTNSDKITAKVLDNSSGGLLVDAAGSDGAYILQPRSGDYAEIQYLAKNIFSNAPAEQKNEIKREYAKLEIQNGTWANGLGQRTATDLEKFGFEVVGIHNASKKNYEESLIFDLSYGEKMKSLALLKEKTGARVNLGMPDWLMAELKERNASKTDLTQPDFILIIGRDADKTQSGTENTEK</sequence>
<protein>
    <recommendedName>
        <fullName evidence="7">Cell envelope-related transcriptional attenuator domain-containing protein</fullName>
    </recommendedName>
</protein>
<dbReference type="Pfam" id="PF13399">
    <property type="entry name" value="LytR_C"/>
    <property type="match status" value="1"/>
</dbReference>
<dbReference type="Gene3D" id="3.40.630.190">
    <property type="entry name" value="LCP protein"/>
    <property type="match status" value="1"/>
</dbReference>
<keyword evidence="2" id="KW-0472">Membrane</keyword>
<evidence type="ECO:0000259" key="4">
    <source>
        <dbReference type="Pfam" id="PF13399"/>
    </source>
</evidence>
<evidence type="ECO:0000256" key="1">
    <source>
        <dbReference type="ARBA" id="ARBA00006068"/>
    </source>
</evidence>
<evidence type="ECO:0000313" key="6">
    <source>
        <dbReference type="Proteomes" id="UP000229335"/>
    </source>
</evidence>
<dbReference type="InterPro" id="IPR027381">
    <property type="entry name" value="LytR/CpsA/Psr_C"/>
</dbReference>
<evidence type="ECO:0000256" key="2">
    <source>
        <dbReference type="SAM" id="Phobius"/>
    </source>
</evidence>
<dbReference type="InterPro" id="IPR050922">
    <property type="entry name" value="LytR/CpsA/Psr_CW_biosynth"/>
</dbReference>
<gene>
    <name evidence="5" type="ORF">COU00_00680</name>
</gene>
<dbReference type="AlphaFoldDB" id="A0A2M6WMT3"/>
<dbReference type="Gene3D" id="3.30.70.2390">
    <property type="match status" value="1"/>
</dbReference>
<reference evidence="6" key="1">
    <citation type="submission" date="2017-09" db="EMBL/GenBank/DDBJ databases">
        <title>Depth-based differentiation of microbial function through sediment-hosted aquifers and enrichment of novel symbionts in the deep terrestrial subsurface.</title>
        <authorList>
            <person name="Probst A.J."/>
            <person name="Ladd B."/>
            <person name="Jarett J.K."/>
            <person name="Geller-Mcgrath D.E."/>
            <person name="Sieber C.M.K."/>
            <person name="Emerson J.B."/>
            <person name="Anantharaman K."/>
            <person name="Thomas B.C."/>
            <person name="Malmstrom R."/>
            <person name="Stieglmeier M."/>
            <person name="Klingl A."/>
            <person name="Woyke T."/>
            <person name="Ryan C.M."/>
            <person name="Banfield J.F."/>
        </authorList>
    </citation>
    <scope>NUCLEOTIDE SEQUENCE [LARGE SCALE GENOMIC DNA]</scope>
</reference>
<dbReference type="InterPro" id="IPR004474">
    <property type="entry name" value="LytR_CpsA_psr"/>
</dbReference>
<dbReference type="Pfam" id="PF03816">
    <property type="entry name" value="LytR_cpsA_psr"/>
    <property type="match status" value="1"/>
</dbReference>
<dbReference type="PANTHER" id="PTHR33392:SF6">
    <property type="entry name" value="POLYISOPRENYL-TEICHOIC ACID--PEPTIDOGLYCAN TEICHOIC ACID TRANSFERASE TAGU"/>
    <property type="match status" value="1"/>
</dbReference>
<feature type="domain" description="Cell envelope-related transcriptional attenuator" evidence="3">
    <location>
        <begin position="114"/>
        <end position="281"/>
    </location>
</feature>
<comment type="caution">
    <text evidence="5">The sequence shown here is derived from an EMBL/GenBank/DDBJ whole genome shotgun (WGS) entry which is preliminary data.</text>
</comment>
<evidence type="ECO:0000259" key="3">
    <source>
        <dbReference type="Pfam" id="PF03816"/>
    </source>
</evidence>
<keyword evidence="2" id="KW-1133">Transmembrane helix</keyword>